<dbReference type="InterPro" id="IPR001453">
    <property type="entry name" value="MoaB/Mog_dom"/>
</dbReference>
<evidence type="ECO:0000256" key="1">
    <source>
        <dbReference type="ARBA" id="ARBA00005046"/>
    </source>
</evidence>
<name>A0ABN2C415_9MICO</name>
<keyword evidence="5" id="KW-1185">Reference proteome</keyword>
<organism evidence="4 5">
    <name type="scientific">Dermacoccus barathri</name>
    <dbReference type="NCBI Taxonomy" id="322601"/>
    <lineage>
        <taxon>Bacteria</taxon>
        <taxon>Bacillati</taxon>
        <taxon>Actinomycetota</taxon>
        <taxon>Actinomycetes</taxon>
        <taxon>Micrococcales</taxon>
        <taxon>Dermacoccaceae</taxon>
        <taxon>Dermacoccus</taxon>
    </lineage>
</organism>
<keyword evidence="2" id="KW-0501">Molybdenum cofactor biosynthesis</keyword>
<feature type="domain" description="MoaB/Mog" evidence="3">
    <location>
        <begin position="14"/>
        <end position="162"/>
    </location>
</feature>
<dbReference type="Gene3D" id="3.40.980.10">
    <property type="entry name" value="MoaB/Mog-like domain"/>
    <property type="match status" value="1"/>
</dbReference>
<dbReference type="Pfam" id="PF00994">
    <property type="entry name" value="MoCF_biosynth"/>
    <property type="match status" value="1"/>
</dbReference>
<proteinExistence type="predicted"/>
<dbReference type="SMART" id="SM00852">
    <property type="entry name" value="MoCF_biosynth"/>
    <property type="match status" value="1"/>
</dbReference>
<dbReference type="SUPFAM" id="SSF53218">
    <property type="entry name" value="Molybdenum cofactor biosynthesis proteins"/>
    <property type="match status" value="1"/>
</dbReference>
<dbReference type="InterPro" id="IPR008284">
    <property type="entry name" value="MoCF_biosynth_CS"/>
</dbReference>
<sequence length="171" mass="16619">MAEAVTGMSDARAVVVTCSTRAAAGQYEDETGPAIVSWLEGRGFEVASQVVPDGDAVGAAIGAALGVGADVVITTGGTGVAPSDATPEQTRPHLLADLPGLAEAVRARGVAAGLPTAVLSRGLAGVAASANATGRALVVNLPGSKGGVKDGLAVLDGVIDHVLDQLHGGAH</sequence>
<evidence type="ECO:0000259" key="3">
    <source>
        <dbReference type="SMART" id="SM00852"/>
    </source>
</evidence>
<comment type="caution">
    <text evidence="4">The sequence shown here is derived from an EMBL/GenBank/DDBJ whole genome shotgun (WGS) entry which is preliminary data.</text>
</comment>
<dbReference type="PANTHER" id="PTHR43764:SF1">
    <property type="entry name" value="MOLYBDOPTERIN MOLYBDOTRANSFERASE"/>
    <property type="match status" value="1"/>
</dbReference>
<dbReference type="Proteomes" id="UP001501288">
    <property type="component" value="Unassembled WGS sequence"/>
</dbReference>
<accession>A0ABN2C415</accession>
<dbReference type="InterPro" id="IPR051920">
    <property type="entry name" value="MPT_Adenylyltrnsfr/MoaC-Rel"/>
</dbReference>
<dbReference type="EMBL" id="BAAANV010000053">
    <property type="protein sequence ID" value="GAA1550946.1"/>
    <property type="molecule type" value="Genomic_DNA"/>
</dbReference>
<dbReference type="InterPro" id="IPR036425">
    <property type="entry name" value="MoaB/Mog-like_dom_sf"/>
</dbReference>
<evidence type="ECO:0000313" key="5">
    <source>
        <dbReference type="Proteomes" id="UP001501288"/>
    </source>
</evidence>
<reference evidence="4 5" key="1">
    <citation type="journal article" date="2019" name="Int. J. Syst. Evol. Microbiol.">
        <title>The Global Catalogue of Microorganisms (GCM) 10K type strain sequencing project: providing services to taxonomists for standard genome sequencing and annotation.</title>
        <authorList>
            <consortium name="The Broad Institute Genomics Platform"/>
            <consortium name="The Broad Institute Genome Sequencing Center for Infectious Disease"/>
            <person name="Wu L."/>
            <person name="Ma J."/>
        </authorList>
    </citation>
    <scope>NUCLEOTIDE SEQUENCE [LARGE SCALE GENOMIC DNA]</scope>
    <source>
        <strain evidence="4 5">JCM 14588</strain>
    </source>
</reference>
<protein>
    <submittedName>
        <fullName evidence="4">MogA/MoaB family molybdenum cofactor biosynthesis protein</fullName>
    </submittedName>
</protein>
<dbReference type="PROSITE" id="PS01078">
    <property type="entry name" value="MOCF_BIOSYNTHESIS_1"/>
    <property type="match status" value="1"/>
</dbReference>
<evidence type="ECO:0000313" key="4">
    <source>
        <dbReference type="EMBL" id="GAA1550946.1"/>
    </source>
</evidence>
<gene>
    <name evidence="4" type="ORF">GCM10009762_25130</name>
</gene>
<dbReference type="PANTHER" id="PTHR43764">
    <property type="entry name" value="MOLYBDENUM COFACTOR BIOSYNTHESIS"/>
    <property type="match status" value="1"/>
</dbReference>
<comment type="pathway">
    <text evidence="1">Cofactor biosynthesis; molybdopterin biosynthesis.</text>
</comment>
<evidence type="ECO:0000256" key="2">
    <source>
        <dbReference type="ARBA" id="ARBA00023150"/>
    </source>
</evidence>
<dbReference type="CDD" id="cd00886">
    <property type="entry name" value="MogA_MoaB"/>
    <property type="match status" value="1"/>
</dbReference>